<organism evidence="1 2">
    <name type="scientific">Dreissena polymorpha</name>
    <name type="common">Zebra mussel</name>
    <name type="synonym">Mytilus polymorpha</name>
    <dbReference type="NCBI Taxonomy" id="45954"/>
    <lineage>
        <taxon>Eukaryota</taxon>
        <taxon>Metazoa</taxon>
        <taxon>Spiralia</taxon>
        <taxon>Lophotrochozoa</taxon>
        <taxon>Mollusca</taxon>
        <taxon>Bivalvia</taxon>
        <taxon>Autobranchia</taxon>
        <taxon>Heteroconchia</taxon>
        <taxon>Euheterodonta</taxon>
        <taxon>Imparidentia</taxon>
        <taxon>Neoheterodontei</taxon>
        <taxon>Myida</taxon>
        <taxon>Dreissenoidea</taxon>
        <taxon>Dreissenidae</taxon>
        <taxon>Dreissena</taxon>
    </lineage>
</organism>
<comment type="caution">
    <text evidence="1">The sequence shown here is derived from an EMBL/GenBank/DDBJ whole genome shotgun (WGS) entry which is preliminary data.</text>
</comment>
<reference evidence="1" key="2">
    <citation type="submission" date="2020-11" db="EMBL/GenBank/DDBJ databases">
        <authorList>
            <person name="McCartney M.A."/>
            <person name="Auch B."/>
            <person name="Kono T."/>
            <person name="Mallez S."/>
            <person name="Becker A."/>
            <person name="Gohl D.M."/>
            <person name="Silverstein K.A.T."/>
            <person name="Koren S."/>
            <person name="Bechman K.B."/>
            <person name="Herman A."/>
            <person name="Abrahante J.E."/>
            <person name="Garbe J."/>
        </authorList>
    </citation>
    <scope>NUCLEOTIDE SEQUENCE</scope>
    <source>
        <strain evidence="1">Duluth1</strain>
        <tissue evidence="1">Whole animal</tissue>
    </source>
</reference>
<dbReference type="Proteomes" id="UP000828390">
    <property type="component" value="Unassembled WGS sequence"/>
</dbReference>
<reference evidence="1" key="1">
    <citation type="journal article" date="2019" name="bioRxiv">
        <title>The Genome of the Zebra Mussel, Dreissena polymorpha: A Resource for Invasive Species Research.</title>
        <authorList>
            <person name="McCartney M.A."/>
            <person name="Auch B."/>
            <person name="Kono T."/>
            <person name="Mallez S."/>
            <person name="Zhang Y."/>
            <person name="Obille A."/>
            <person name="Becker A."/>
            <person name="Abrahante J.E."/>
            <person name="Garbe J."/>
            <person name="Badalamenti J.P."/>
            <person name="Herman A."/>
            <person name="Mangelson H."/>
            <person name="Liachko I."/>
            <person name="Sullivan S."/>
            <person name="Sone E.D."/>
            <person name="Koren S."/>
            <person name="Silverstein K.A.T."/>
            <person name="Beckman K.B."/>
            <person name="Gohl D.M."/>
        </authorList>
    </citation>
    <scope>NUCLEOTIDE SEQUENCE</scope>
    <source>
        <strain evidence="1">Duluth1</strain>
        <tissue evidence="1">Whole animal</tissue>
    </source>
</reference>
<dbReference type="AlphaFoldDB" id="A0A9D4EMS5"/>
<protein>
    <submittedName>
        <fullName evidence="1">Uncharacterized protein</fullName>
    </submittedName>
</protein>
<keyword evidence="2" id="KW-1185">Reference proteome</keyword>
<evidence type="ECO:0000313" key="1">
    <source>
        <dbReference type="EMBL" id="KAH3780782.1"/>
    </source>
</evidence>
<proteinExistence type="predicted"/>
<accession>A0A9D4EMS5</accession>
<sequence>MAEMRKLKTEIQNILKRKREILDKFEGNFNSESKNLELSPPFPRVSSLLPKSVSRWSLLPKSVSRWSLLSKSVSRFPEWSLPGWSLLPKSVSRWSLLPKSVSRWSLLSKSVSRSGDFSLKFEPRLREWALAPIAAAMKHC</sequence>
<dbReference type="EMBL" id="JAIWYP010000008">
    <property type="protein sequence ID" value="KAH3780782.1"/>
    <property type="molecule type" value="Genomic_DNA"/>
</dbReference>
<name>A0A9D4EMS5_DREPO</name>
<evidence type="ECO:0000313" key="2">
    <source>
        <dbReference type="Proteomes" id="UP000828390"/>
    </source>
</evidence>
<gene>
    <name evidence="1" type="ORF">DPMN_158604</name>
</gene>